<proteinExistence type="inferred from homology"/>
<evidence type="ECO:0000256" key="9">
    <source>
        <dbReference type="ARBA" id="ARBA00023239"/>
    </source>
</evidence>
<evidence type="ECO:0000256" key="1">
    <source>
        <dbReference type="ARBA" id="ARBA00000686"/>
    </source>
</evidence>
<evidence type="ECO:0000256" key="5">
    <source>
        <dbReference type="ARBA" id="ARBA00022729"/>
    </source>
</evidence>
<keyword evidence="16" id="KW-0472">Membrane</keyword>
<evidence type="ECO:0000256" key="12">
    <source>
        <dbReference type="PIRSR" id="PIRSR600720-2"/>
    </source>
</evidence>
<dbReference type="PANTHER" id="PTHR10680:SF14">
    <property type="entry name" value="PEPTIDYL-GLYCINE ALPHA-AMIDATING MONOOXYGENASE"/>
    <property type="match status" value="1"/>
</dbReference>
<evidence type="ECO:0000256" key="15">
    <source>
        <dbReference type="SAM" id="MobiDB-lite"/>
    </source>
</evidence>
<keyword evidence="8" id="KW-0325">Glycoprotein</keyword>
<comment type="similarity">
    <text evidence="3">In the N-terminal section; belongs to the copper type II ascorbate-dependent monooxygenase family.</text>
</comment>
<dbReference type="Proteomes" id="UP000594262">
    <property type="component" value="Unplaced"/>
</dbReference>
<evidence type="ECO:0000256" key="6">
    <source>
        <dbReference type="ARBA" id="ARBA00022737"/>
    </source>
</evidence>
<dbReference type="InterPro" id="IPR000720">
    <property type="entry name" value="PHM/PAL"/>
</dbReference>
<feature type="compositionally biased region" description="Low complexity" evidence="15">
    <location>
        <begin position="314"/>
        <end position="328"/>
    </location>
</feature>
<dbReference type="Pfam" id="PF03712">
    <property type="entry name" value="Cu2_monoox_C"/>
    <property type="match status" value="1"/>
</dbReference>
<keyword evidence="12" id="KW-0186">Copper</keyword>
<keyword evidence="7 13" id="KW-1015">Disulfide bond</keyword>
<dbReference type="Gene3D" id="2.60.120.230">
    <property type="match status" value="1"/>
</dbReference>
<dbReference type="SUPFAM" id="SSF49742">
    <property type="entry name" value="PHM/PNGase F"/>
    <property type="match status" value="2"/>
</dbReference>
<feature type="repeat" description="NHL" evidence="14">
    <location>
        <begin position="503"/>
        <end position="543"/>
    </location>
</feature>
<keyword evidence="4 12" id="KW-0479">Metal-binding</keyword>
<comment type="cofactor">
    <cofactor evidence="12">
        <name>Zn(2+)</name>
        <dbReference type="ChEBI" id="CHEBI:29105"/>
    </cofactor>
    <text evidence="12">Binds one Zn(2+) ion per subunit.</text>
</comment>
<keyword evidence="16" id="KW-0812">Transmembrane</keyword>
<dbReference type="Gene3D" id="2.60.120.310">
    <property type="entry name" value="Copper type II, ascorbate-dependent monooxygenase, N-terminal domain"/>
    <property type="match status" value="1"/>
</dbReference>
<dbReference type="GO" id="GO:0016020">
    <property type="term" value="C:membrane"/>
    <property type="evidence" value="ECO:0007669"/>
    <property type="project" value="InterPro"/>
</dbReference>
<keyword evidence="21" id="KW-1185">Reference proteome</keyword>
<dbReference type="GeneID" id="136810963"/>
<evidence type="ECO:0000256" key="4">
    <source>
        <dbReference type="ARBA" id="ARBA00022723"/>
    </source>
</evidence>
<dbReference type="GO" id="GO:0006518">
    <property type="term" value="P:peptide metabolic process"/>
    <property type="evidence" value="ECO:0007669"/>
    <property type="project" value="InterPro"/>
</dbReference>
<dbReference type="Gene3D" id="2.120.10.30">
    <property type="entry name" value="TolB, C-terminal domain"/>
    <property type="match status" value="1"/>
</dbReference>
<feature type="binding site" evidence="12">
    <location>
        <position position="276"/>
    </location>
    <ligand>
        <name>Cu(2+)</name>
        <dbReference type="ChEBI" id="CHEBI:29036"/>
        <label>1</label>
        <note>catalytic</note>
    </ligand>
</feature>
<comment type="catalytic activity">
    <reaction evidence="11">
        <text>a [peptide]-C-terminal glycine + 2 L-ascorbate + O2 = a [peptide]-C-terminal (2S)-2-hydroxyglycine + 2 monodehydro-L-ascorbate radical + H2O</text>
        <dbReference type="Rhea" id="RHEA:21452"/>
        <dbReference type="Rhea" id="RHEA-COMP:13486"/>
        <dbReference type="Rhea" id="RHEA-COMP:15321"/>
        <dbReference type="ChEBI" id="CHEBI:15377"/>
        <dbReference type="ChEBI" id="CHEBI:15379"/>
        <dbReference type="ChEBI" id="CHEBI:38290"/>
        <dbReference type="ChEBI" id="CHEBI:59513"/>
        <dbReference type="ChEBI" id="CHEBI:137000"/>
        <dbReference type="ChEBI" id="CHEBI:142768"/>
        <dbReference type="EC" id="1.14.17.3"/>
    </reaction>
</comment>
<feature type="region of interest" description="Disordered" evidence="15">
    <location>
        <begin position="680"/>
        <end position="710"/>
    </location>
</feature>
<evidence type="ECO:0000256" key="11">
    <source>
        <dbReference type="ARBA" id="ARBA00048431"/>
    </source>
</evidence>
<evidence type="ECO:0000259" key="19">
    <source>
        <dbReference type="Pfam" id="PF03712"/>
    </source>
</evidence>
<feature type="binding site" evidence="12">
    <location>
        <position position="68"/>
    </location>
    <ligand>
        <name>Cu(2+)</name>
        <dbReference type="ChEBI" id="CHEBI:29036"/>
        <label>1</label>
        <note>catalytic</note>
    </ligand>
</feature>
<dbReference type="AlphaFoldDB" id="A0A7M5UZS6"/>
<feature type="disulfide bond" evidence="13">
    <location>
        <begin position="513"/>
        <end position="533"/>
    </location>
</feature>
<dbReference type="InterPro" id="IPR008977">
    <property type="entry name" value="PHM/PNGase_F_dom_sf"/>
</dbReference>
<dbReference type="InterPro" id="IPR001258">
    <property type="entry name" value="NHL_repeat"/>
</dbReference>
<evidence type="ECO:0000256" key="2">
    <source>
        <dbReference type="ARBA" id="ARBA00006026"/>
    </source>
</evidence>
<dbReference type="InterPro" id="IPR011042">
    <property type="entry name" value="6-blade_b-propeller_TolB-like"/>
</dbReference>
<feature type="region of interest" description="Disordered" evidence="15">
    <location>
        <begin position="309"/>
        <end position="382"/>
    </location>
</feature>
<dbReference type="InterPro" id="IPR014784">
    <property type="entry name" value="Cu2_ascorb_mOase-like_C"/>
</dbReference>
<dbReference type="OrthoDB" id="10018185at2759"/>
<sequence>MLCSILTMLYLLAGLDMISSYTLFDIKMPNVSPKEDESYLCTGKKLPRTRDRYYAYKFEPNADEKTAHHMLVYACRSLSKRNRHNAYWKCHGTPCSGGQIIYAWAKNAEGLTLPKHVGFPLGDDFDLNYIVQQIHYARPLQDDEYDSSGVKIRLTKYEPQFVASIYLFASNFQIPPNSKGYNVDMACKYRGDSIKPFAFRTHAHKHGRSISAYRVRDGVWDQIGIGSPQRPQAFYPIKKEDRLLLKSNDVLVARCTFDTMDETKTISAGSYSSDEMCNFYMMYYTMNKGEDFSVPSGCSSTTHTLDFPKDSMLPFQSSSSNTQPQTTPVASTVKPSSKKPEQKISSTPTDPHSKAVIITTKAPSSTHSGSSAHHSSGLPELDGSWSVEKELRSSFKGQIRSMDVTLDYKLVVLTGVRPANNSLFDGEHFLLESKPIEEKTIYIVNSNDGSLFNSFGANVFYLPSSVRVDHQGHFFITDLGRHQVLKFDPLKKETLQLVLGQEGIPGEDRNHFCSPADVVVDHKNHIYVADGLCNNRIVKFDANGKYLSEFGSGHLKHPQHLAISGHHIYVATQDRHQIYVFDFDGKFIRALSHGLSTNEISMVYCHAKDSKDELLYIVGKNKVVAINLQKDSSIAWQIKGTGDKVLALSRDHRYLYIGDKDNGDIQRYLLPSSTSKNKGKNNFPWSPIDQIPSSTKPSTNNNSSRQVDILPKTPYDDDDITVIPAVVVVAVLATPIILVFVALIIQHVRLKHRVKRAAQKRTLDNYTKTGICTCCWSTPKYYYDSQKGFDRLVKGFNEDDDANEELSSSGEEDLFTRKA</sequence>
<feature type="binding site" evidence="12">
    <location>
        <position position="135"/>
    </location>
    <ligand>
        <name>Cu(2+)</name>
        <dbReference type="ChEBI" id="CHEBI:29036"/>
        <label>1</label>
        <note>catalytic</note>
    </ligand>
</feature>
<feature type="compositionally biased region" description="Low complexity" evidence="15">
    <location>
        <begin position="364"/>
        <end position="376"/>
    </location>
</feature>
<dbReference type="GO" id="GO:0004504">
    <property type="term" value="F:peptidylglycine monooxygenase activity"/>
    <property type="evidence" value="ECO:0007669"/>
    <property type="project" value="UniProtKB-EC"/>
</dbReference>
<feature type="binding site" evidence="12">
    <location>
        <position position="567"/>
    </location>
    <ligand>
        <name>Zn(2+)</name>
        <dbReference type="ChEBI" id="CHEBI:29105"/>
        <note>catalytic</note>
    </ligand>
</feature>
<feature type="disulfide bond" evidence="13">
    <location>
        <begin position="75"/>
        <end position="95"/>
    </location>
</feature>
<dbReference type="InterPro" id="IPR036939">
    <property type="entry name" value="Cu2_ascorb_mOase_N_sf"/>
</dbReference>
<keyword evidence="9" id="KW-0456">Lyase</keyword>
<comment type="similarity">
    <text evidence="2">In the C-terminal section; belongs to the peptidyl-alpha-hydroxyglycine alpha-amidating lyase family.</text>
</comment>
<keyword evidence="16" id="KW-1133">Transmembrane helix</keyword>
<comment type="catalytic activity">
    <reaction evidence="1">
        <text>a [peptide]-C-terminal (2S)-2-hydroxyglycine = a [peptide]-C-terminal amide + glyoxylate</text>
        <dbReference type="Rhea" id="RHEA:20924"/>
        <dbReference type="Rhea" id="RHEA-COMP:13485"/>
        <dbReference type="Rhea" id="RHEA-COMP:15321"/>
        <dbReference type="ChEBI" id="CHEBI:36655"/>
        <dbReference type="ChEBI" id="CHEBI:137001"/>
        <dbReference type="ChEBI" id="CHEBI:142768"/>
        <dbReference type="EC" id="4.3.2.5"/>
    </reaction>
</comment>
<dbReference type="GO" id="GO:0005576">
    <property type="term" value="C:extracellular region"/>
    <property type="evidence" value="ECO:0007669"/>
    <property type="project" value="TreeGrafter"/>
</dbReference>
<feature type="compositionally biased region" description="Low complexity" evidence="15">
    <location>
        <begin position="692"/>
        <end position="704"/>
    </location>
</feature>
<reference evidence="20" key="1">
    <citation type="submission" date="2021-01" db="UniProtKB">
        <authorList>
            <consortium name="EnsemblMetazoa"/>
        </authorList>
    </citation>
    <scope>IDENTIFICATION</scope>
</reference>
<evidence type="ECO:0000256" key="14">
    <source>
        <dbReference type="PROSITE-ProRule" id="PRU00504"/>
    </source>
</evidence>
<feature type="domain" description="Copper type II ascorbate-dependent monooxygenase C-terminal" evidence="19">
    <location>
        <begin position="165"/>
        <end position="286"/>
    </location>
</feature>
<dbReference type="PRINTS" id="PR00790">
    <property type="entry name" value="PAMONOXGNASE"/>
</dbReference>
<feature type="binding site" evidence="12">
    <location>
        <position position="204"/>
    </location>
    <ligand>
        <name>Cu(2+)</name>
        <dbReference type="ChEBI" id="CHEBI:29036"/>
        <label>1</label>
        <note>catalytic</note>
    </ligand>
</feature>
<evidence type="ECO:0000256" key="7">
    <source>
        <dbReference type="ARBA" id="ARBA00023157"/>
    </source>
</evidence>
<dbReference type="GO" id="GO:0004598">
    <property type="term" value="F:peptidylamidoglycolate lyase activity"/>
    <property type="evidence" value="ECO:0007669"/>
    <property type="project" value="UniProtKB-EC"/>
</dbReference>
<evidence type="ECO:0000259" key="18">
    <source>
        <dbReference type="Pfam" id="PF01082"/>
    </source>
</evidence>
<keyword evidence="6" id="KW-0677">Repeat</keyword>
<evidence type="ECO:0000256" key="13">
    <source>
        <dbReference type="PIRSR" id="PIRSR600720-3"/>
    </source>
</evidence>
<evidence type="ECO:0000256" key="10">
    <source>
        <dbReference type="ARBA" id="ARBA00023268"/>
    </source>
</evidence>
<feature type="chain" id="PRO_5029818018" evidence="17">
    <location>
        <begin position="21"/>
        <end position="819"/>
    </location>
</feature>
<dbReference type="InterPro" id="IPR024548">
    <property type="entry name" value="Cu2_monoox_C"/>
</dbReference>
<feature type="domain" description="Copper type II ascorbate-dependent monooxygenase N-terminal" evidence="18">
    <location>
        <begin position="24"/>
        <end position="141"/>
    </location>
</feature>
<feature type="signal peptide" evidence="17">
    <location>
        <begin position="1"/>
        <end position="20"/>
    </location>
</feature>
<accession>A0A7M5UZS6</accession>
<name>A0A7M5UZS6_9CNID</name>
<dbReference type="PANTHER" id="PTHR10680">
    <property type="entry name" value="PEPTIDYL-GLYCINE ALPHA-AMIDATING MONOOXYGENASE"/>
    <property type="match status" value="1"/>
</dbReference>
<feature type="transmembrane region" description="Helical" evidence="16">
    <location>
        <begin position="722"/>
        <end position="745"/>
    </location>
</feature>
<feature type="binding site" evidence="12">
    <location>
        <position position="69"/>
    </location>
    <ligand>
        <name>Cu(2+)</name>
        <dbReference type="ChEBI" id="CHEBI:29036"/>
        <label>1</label>
        <note>catalytic</note>
    </ligand>
</feature>
<dbReference type="Pfam" id="PF01436">
    <property type="entry name" value="NHL"/>
    <property type="match status" value="1"/>
</dbReference>
<dbReference type="Pfam" id="PF01082">
    <property type="entry name" value="Cu2_monooxygen"/>
    <property type="match status" value="1"/>
</dbReference>
<protein>
    <submittedName>
        <fullName evidence="20">Uncharacterized protein</fullName>
    </submittedName>
</protein>
<dbReference type="InterPro" id="IPR000323">
    <property type="entry name" value="Cu2_ascorb_mOase_N"/>
</dbReference>
<dbReference type="RefSeq" id="XP_066923658.1">
    <property type="nucleotide sequence ID" value="XM_067067557.1"/>
</dbReference>
<feature type="disulfide bond" evidence="13">
    <location>
        <begin position="41"/>
        <end position="90"/>
    </location>
</feature>
<evidence type="ECO:0000313" key="20">
    <source>
        <dbReference type="EnsemblMetazoa" id="CLYHEMP003926.1"/>
    </source>
</evidence>
<keyword evidence="12" id="KW-0862">Zinc</keyword>
<feature type="region of interest" description="Disordered" evidence="15">
    <location>
        <begin position="800"/>
        <end position="819"/>
    </location>
</feature>
<dbReference type="GO" id="GO:0005507">
    <property type="term" value="F:copper ion binding"/>
    <property type="evidence" value="ECO:0007669"/>
    <property type="project" value="InterPro"/>
</dbReference>
<dbReference type="PROSITE" id="PS51125">
    <property type="entry name" value="NHL"/>
    <property type="match status" value="1"/>
</dbReference>
<keyword evidence="5 17" id="KW-0732">Signal</keyword>
<evidence type="ECO:0000256" key="16">
    <source>
        <dbReference type="SAM" id="Phobius"/>
    </source>
</evidence>
<dbReference type="EnsemblMetazoa" id="CLYHEMT003926.1">
    <property type="protein sequence ID" value="CLYHEMP003926.1"/>
    <property type="gene ID" value="CLYHEMG003926"/>
</dbReference>
<evidence type="ECO:0000256" key="17">
    <source>
        <dbReference type="SAM" id="SignalP"/>
    </source>
</evidence>
<evidence type="ECO:0000256" key="3">
    <source>
        <dbReference type="ARBA" id="ARBA00010263"/>
    </source>
</evidence>
<feature type="disulfide bond" evidence="13">
    <location>
        <begin position="255"/>
        <end position="277"/>
    </location>
</feature>
<evidence type="ECO:0000313" key="21">
    <source>
        <dbReference type="Proteomes" id="UP000594262"/>
    </source>
</evidence>
<dbReference type="SUPFAM" id="SSF63829">
    <property type="entry name" value="Calcium-dependent phosphotriesterase"/>
    <property type="match status" value="1"/>
</dbReference>
<evidence type="ECO:0000256" key="8">
    <source>
        <dbReference type="ARBA" id="ARBA00023180"/>
    </source>
</evidence>
<keyword evidence="10" id="KW-0511">Multifunctional enzyme</keyword>
<feature type="binding site" evidence="12">
    <location>
        <position position="202"/>
    </location>
    <ligand>
        <name>Cu(2+)</name>
        <dbReference type="ChEBI" id="CHEBI:29036"/>
        <label>1</label>
        <note>catalytic</note>
    </ligand>
</feature>
<organism evidence="20 21">
    <name type="scientific">Clytia hemisphaerica</name>
    <dbReference type="NCBI Taxonomy" id="252671"/>
    <lineage>
        <taxon>Eukaryota</taxon>
        <taxon>Metazoa</taxon>
        <taxon>Cnidaria</taxon>
        <taxon>Hydrozoa</taxon>
        <taxon>Hydroidolina</taxon>
        <taxon>Leptothecata</taxon>
        <taxon>Obeliida</taxon>
        <taxon>Clytiidae</taxon>
        <taxon>Clytia</taxon>
    </lineage>
</organism>
<comment type="cofactor">
    <cofactor evidence="12">
        <name>Cu(2+)</name>
        <dbReference type="ChEBI" id="CHEBI:29036"/>
    </cofactor>
    <text evidence="12">Binds 2 Cu(2+) ions per subunit.</text>
</comment>